<dbReference type="PROSITE" id="PS50928">
    <property type="entry name" value="ABC_TM1"/>
    <property type="match status" value="1"/>
</dbReference>
<feature type="transmembrane region" description="Helical" evidence="7">
    <location>
        <begin position="218"/>
        <end position="235"/>
    </location>
</feature>
<evidence type="ECO:0000256" key="4">
    <source>
        <dbReference type="ARBA" id="ARBA00022692"/>
    </source>
</evidence>
<dbReference type="CDD" id="cd06261">
    <property type="entry name" value="TM_PBP2"/>
    <property type="match status" value="1"/>
</dbReference>
<dbReference type="GO" id="GO:0055085">
    <property type="term" value="P:transmembrane transport"/>
    <property type="evidence" value="ECO:0007669"/>
    <property type="project" value="InterPro"/>
</dbReference>
<keyword evidence="3" id="KW-1003">Cell membrane</keyword>
<evidence type="ECO:0000313" key="12">
    <source>
        <dbReference type="Proteomes" id="UP000320393"/>
    </source>
</evidence>
<comment type="subcellular location">
    <subcellularLocation>
        <location evidence="1 7">Cell membrane</location>
        <topology evidence="1 7">Multi-pass membrane protein</topology>
    </subcellularLocation>
</comment>
<sequence length="306" mass="33311">MRSGSVEALPRPHALGAASWRRAWESFWGVLRHDRFAFVGICIYGLFILVALAAPLIAPYDPQQTIMKGDELMANQPPGPPFPLGTTNVGRDIFSQLAFGTRPAFTVGFSAAFFVALIGTVAGIVAGFYGGWADAVLMRLADVAFGIPFLPFVIVLVAFLGPSLWNIVLTMALLLWKDTARVVRAQVLSLRERGFVESARVLGASPARLMLVHIAPNVLPIALLYGSLAIGWAILTEAAVSFLGFGDPARISWGYMLNDAYISQALSTGAYNWFVPPGICIMLVVMAGYFISRGYEELLFPRLRRQ</sequence>
<dbReference type="Pfam" id="PF00528">
    <property type="entry name" value="BPD_transp_1"/>
    <property type="match status" value="1"/>
</dbReference>
<evidence type="ECO:0000313" key="9">
    <source>
        <dbReference type="EMBL" id="TMI83585.1"/>
    </source>
</evidence>
<feature type="transmembrane region" description="Helical" evidence="7">
    <location>
        <begin position="273"/>
        <end position="292"/>
    </location>
</feature>
<comment type="caution">
    <text evidence="9">The sequence shown here is derived from an EMBL/GenBank/DDBJ whole genome shotgun (WGS) entry which is preliminary data.</text>
</comment>
<gene>
    <name evidence="10" type="ORF">E6H02_04190</name>
    <name evidence="9" type="ORF">E6H04_02605</name>
</gene>
<dbReference type="InterPro" id="IPR025966">
    <property type="entry name" value="OppC_N"/>
</dbReference>
<evidence type="ECO:0000256" key="5">
    <source>
        <dbReference type="ARBA" id="ARBA00022989"/>
    </source>
</evidence>
<feature type="transmembrane region" description="Helical" evidence="7">
    <location>
        <begin position="104"/>
        <end position="129"/>
    </location>
</feature>
<dbReference type="AlphaFoldDB" id="A0A537JJ70"/>
<evidence type="ECO:0000256" key="2">
    <source>
        <dbReference type="ARBA" id="ARBA00022448"/>
    </source>
</evidence>
<keyword evidence="6 7" id="KW-0472">Membrane</keyword>
<reference evidence="11 12" key="1">
    <citation type="journal article" date="2019" name="Nat. Microbiol.">
        <title>Mediterranean grassland soil C-N compound turnover is dependent on rainfall and depth, and is mediated by genomically divergent microorganisms.</title>
        <authorList>
            <person name="Diamond S."/>
            <person name="Andeer P.F."/>
            <person name="Li Z."/>
            <person name="Crits-Christoph A."/>
            <person name="Burstein D."/>
            <person name="Anantharaman K."/>
            <person name="Lane K.R."/>
            <person name="Thomas B.C."/>
            <person name="Pan C."/>
            <person name="Northen T.R."/>
            <person name="Banfield J.F."/>
        </authorList>
    </citation>
    <scope>NUCLEOTIDE SEQUENCE [LARGE SCALE GENOMIC DNA]</scope>
    <source>
        <strain evidence="10">NP_5</strain>
        <strain evidence="9">NP_7</strain>
    </source>
</reference>
<evidence type="ECO:0000256" key="6">
    <source>
        <dbReference type="ARBA" id="ARBA00023136"/>
    </source>
</evidence>
<evidence type="ECO:0000256" key="1">
    <source>
        <dbReference type="ARBA" id="ARBA00004651"/>
    </source>
</evidence>
<dbReference type="PANTHER" id="PTHR43386:SF1">
    <property type="entry name" value="D,D-DIPEPTIDE TRANSPORT SYSTEM PERMEASE PROTEIN DDPC-RELATED"/>
    <property type="match status" value="1"/>
</dbReference>
<dbReference type="InterPro" id="IPR050366">
    <property type="entry name" value="BP-dependent_transpt_permease"/>
</dbReference>
<dbReference type="Proteomes" id="UP000320048">
    <property type="component" value="Unassembled WGS sequence"/>
</dbReference>
<evidence type="ECO:0000313" key="10">
    <source>
        <dbReference type="EMBL" id="TMJ13978.1"/>
    </source>
</evidence>
<dbReference type="Proteomes" id="UP000320393">
    <property type="component" value="Unassembled WGS sequence"/>
</dbReference>
<evidence type="ECO:0000256" key="3">
    <source>
        <dbReference type="ARBA" id="ARBA00022475"/>
    </source>
</evidence>
<dbReference type="InterPro" id="IPR035906">
    <property type="entry name" value="MetI-like_sf"/>
</dbReference>
<dbReference type="EMBL" id="VBAM01000133">
    <property type="protein sequence ID" value="TMJ13978.1"/>
    <property type="molecule type" value="Genomic_DNA"/>
</dbReference>
<dbReference type="Pfam" id="PF12911">
    <property type="entry name" value="OppC_N"/>
    <property type="match status" value="1"/>
</dbReference>
<dbReference type="GO" id="GO:0005886">
    <property type="term" value="C:plasma membrane"/>
    <property type="evidence" value="ECO:0007669"/>
    <property type="project" value="UniProtKB-SubCell"/>
</dbReference>
<dbReference type="SUPFAM" id="SSF161098">
    <property type="entry name" value="MetI-like"/>
    <property type="match status" value="1"/>
</dbReference>
<feature type="transmembrane region" description="Helical" evidence="7">
    <location>
        <begin position="36"/>
        <end position="58"/>
    </location>
</feature>
<evidence type="ECO:0000313" key="11">
    <source>
        <dbReference type="Proteomes" id="UP000320048"/>
    </source>
</evidence>
<dbReference type="PANTHER" id="PTHR43386">
    <property type="entry name" value="OLIGOPEPTIDE TRANSPORT SYSTEM PERMEASE PROTEIN APPC"/>
    <property type="match status" value="1"/>
</dbReference>
<protein>
    <submittedName>
        <fullName evidence="9">ABC transporter permease</fullName>
    </submittedName>
</protein>
<evidence type="ECO:0000256" key="7">
    <source>
        <dbReference type="RuleBase" id="RU363032"/>
    </source>
</evidence>
<feature type="transmembrane region" description="Helical" evidence="7">
    <location>
        <begin position="149"/>
        <end position="176"/>
    </location>
</feature>
<dbReference type="InterPro" id="IPR000515">
    <property type="entry name" value="MetI-like"/>
</dbReference>
<proteinExistence type="inferred from homology"/>
<dbReference type="EMBL" id="VBAO01000069">
    <property type="protein sequence ID" value="TMI83585.1"/>
    <property type="molecule type" value="Genomic_DNA"/>
</dbReference>
<dbReference type="Gene3D" id="1.10.3720.10">
    <property type="entry name" value="MetI-like"/>
    <property type="match status" value="1"/>
</dbReference>
<comment type="similarity">
    <text evidence="7">Belongs to the binding-protein-dependent transport system permease family.</text>
</comment>
<keyword evidence="4 7" id="KW-0812">Transmembrane</keyword>
<keyword evidence="5 7" id="KW-1133">Transmembrane helix</keyword>
<organism evidence="9 11">
    <name type="scientific">Candidatus Segetimicrobium genomatis</name>
    <dbReference type="NCBI Taxonomy" id="2569760"/>
    <lineage>
        <taxon>Bacteria</taxon>
        <taxon>Bacillati</taxon>
        <taxon>Candidatus Sysuimicrobiota</taxon>
        <taxon>Candidatus Sysuimicrobiia</taxon>
        <taxon>Candidatus Sysuimicrobiales</taxon>
        <taxon>Candidatus Segetimicrobiaceae</taxon>
        <taxon>Candidatus Segetimicrobium</taxon>
    </lineage>
</organism>
<keyword evidence="2 7" id="KW-0813">Transport</keyword>
<evidence type="ECO:0000259" key="8">
    <source>
        <dbReference type="PROSITE" id="PS50928"/>
    </source>
</evidence>
<accession>A0A537JJ70</accession>
<name>A0A537JJ70_9BACT</name>
<feature type="domain" description="ABC transmembrane type-1" evidence="8">
    <location>
        <begin position="101"/>
        <end position="292"/>
    </location>
</feature>